<evidence type="ECO:0000256" key="8">
    <source>
        <dbReference type="ARBA" id="ARBA00023157"/>
    </source>
</evidence>
<evidence type="ECO:0000256" key="7">
    <source>
        <dbReference type="ARBA" id="ARBA00023136"/>
    </source>
</evidence>
<comment type="subcellular location">
    <subcellularLocation>
        <location evidence="1">Cell membrane</location>
        <topology evidence="1">Lipid-anchor</topology>
        <topology evidence="1">GPI-anchor</topology>
    </subcellularLocation>
    <subcellularLocation>
        <location evidence="2">Secreted</location>
    </subcellularLocation>
</comment>
<dbReference type="PANTHER" id="PTHR47613:SF1">
    <property type="entry name" value="SPERM ACROSOME MEMBRANE-ASSOCIATED PROTEIN 4"/>
    <property type="match status" value="1"/>
</dbReference>
<keyword evidence="5" id="KW-0336">GPI-anchor</keyword>
<feature type="chain" id="PRO_5034126218" description="UPAR/Ly6 domain-containing protein" evidence="12">
    <location>
        <begin position="21"/>
        <end position="125"/>
    </location>
</feature>
<dbReference type="Pfam" id="PF00021">
    <property type="entry name" value="UPAR_LY6"/>
    <property type="match status" value="1"/>
</dbReference>
<dbReference type="SUPFAM" id="SSF57302">
    <property type="entry name" value="Snake toxin-like"/>
    <property type="match status" value="1"/>
</dbReference>
<evidence type="ECO:0000256" key="9">
    <source>
        <dbReference type="ARBA" id="ARBA00023180"/>
    </source>
</evidence>
<evidence type="ECO:0000256" key="12">
    <source>
        <dbReference type="SAM" id="SignalP"/>
    </source>
</evidence>
<evidence type="ECO:0000313" key="14">
    <source>
        <dbReference type="Ensembl" id="ENSNNAP00000004474.1"/>
    </source>
</evidence>
<sequence length="125" mass="13239">MGKLLGLCAMVLACITIGSALQCLQCKFTIFNIPCHTSTVTCNNGEACAVIHGSAVGKKLLKKKDCVPQDKCGKNSTESYLGVKYTTTYDCCDGDFCNSGATLPSAHISLPVLLAIGGTWLLRFL</sequence>
<evidence type="ECO:0000256" key="5">
    <source>
        <dbReference type="ARBA" id="ARBA00022622"/>
    </source>
</evidence>
<accession>A0A8C6X2D2</accession>
<dbReference type="Ensembl" id="ENSNNAT00000004682.1">
    <property type="protein sequence ID" value="ENSNNAP00000004474.1"/>
    <property type="gene ID" value="ENSNNAG00000003006.1"/>
</dbReference>
<evidence type="ECO:0000313" key="15">
    <source>
        <dbReference type="Proteomes" id="UP000694559"/>
    </source>
</evidence>
<keyword evidence="15" id="KW-1185">Reference proteome</keyword>
<keyword evidence="7" id="KW-0472">Membrane</keyword>
<dbReference type="Gene3D" id="2.10.60.10">
    <property type="entry name" value="CD59"/>
    <property type="match status" value="1"/>
</dbReference>
<evidence type="ECO:0000256" key="10">
    <source>
        <dbReference type="ARBA" id="ARBA00023288"/>
    </source>
</evidence>
<keyword evidence="4" id="KW-0964">Secreted</keyword>
<dbReference type="GO" id="GO:0005886">
    <property type="term" value="C:plasma membrane"/>
    <property type="evidence" value="ECO:0007669"/>
    <property type="project" value="UniProtKB-SubCell"/>
</dbReference>
<evidence type="ECO:0000259" key="13">
    <source>
        <dbReference type="Pfam" id="PF00021"/>
    </source>
</evidence>
<keyword evidence="3" id="KW-1003">Cell membrane</keyword>
<protein>
    <recommendedName>
        <fullName evidence="13">UPAR/Ly6 domain-containing protein</fullName>
    </recommendedName>
</protein>
<dbReference type="InterPro" id="IPR045860">
    <property type="entry name" value="Snake_toxin-like_sf"/>
</dbReference>
<feature type="domain" description="UPAR/Ly6" evidence="13">
    <location>
        <begin position="20"/>
        <end position="99"/>
    </location>
</feature>
<dbReference type="GO" id="GO:0098552">
    <property type="term" value="C:side of membrane"/>
    <property type="evidence" value="ECO:0007669"/>
    <property type="project" value="UniProtKB-KW"/>
</dbReference>
<evidence type="ECO:0000256" key="3">
    <source>
        <dbReference type="ARBA" id="ARBA00022475"/>
    </source>
</evidence>
<comment type="similarity">
    <text evidence="11">Belongs to the SPACA4/bouncer family.</text>
</comment>
<evidence type="ECO:0000256" key="4">
    <source>
        <dbReference type="ARBA" id="ARBA00022525"/>
    </source>
</evidence>
<organism evidence="14 15">
    <name type="scientific">Naja naja</name>
    <name type="common">Indian cobra</name>
    <dbReference type="NCBI Taxonomy" id="35670"/>
    <lineage>
        <taxon>Eukaryota</taxon>
        <taxon>Metazoa</taxon>
        <taxon>Chordata</taxon>
        <taxon>Craniata</taxon>
        <taxon>Vertebrata</taxon>
        <taxon>Euteleostomi</taxon>
        <taxon>Lepidosauria</taxon>
        <taxon>Squamata</taxon>
        <taxon>Bifurcata</taxon>
        <taxon>Unidentata</taxon>
        <taxon>Episquamata</taxon>
        <taxon>Toxicofera</taxon>
        <taxon>Serpentes</taxon>
        <taxon>Colubroidea</taxon>
        <taxon>Elapidae</taxon>
        <taxon>Elapinae</taxon>
        <taxon>Naja</taxon>
    </lineage>
</organism>
<proteinExistence type="inferred from homology"/>
<keyword evidence="6 12" id="KW-0732">Signal</keyword>
<evidence type="ECO:0000256" key="6">
    <source>
        <dbReference type="ARBA" id="ARBA00022729"/>
    </source>
</evidence>
<keyword evidence="8" id="KW-1015">Disulfide bond</keyword>
<name>A0A8C6X2D2_NAJNA</name>
<evidence type="ECO:0000256" key="2">
    <source>
        <dbReference type="ARBA" id="ARBA00004613"/>
    </source>
</evidence>
<reference evidence="14" key="1">
    <citation type="submission" date="2025-08" db="UniProtKB">
        <authorList>
            <consortium name="Ensembl"/>
        </authorList>
    </citation>
    <scope>IDENTIFICATION</scope>
</reference>
<keyword evidence="10" id="KW-0449">Lipoprotein</keyword>
<dbReference type="Proteomes" id="UP000694559">
    <property type="component" value="Unplaced"/>
</dbReference>
<dbReference type="AlphaFoldDB" id="A0A8C6X2D2"/>
<feature type="signal peptide" evidence="12">
    <location>
        <begin position="1"/>
        <end position="20"/>
    </location>
</feature>
<dbReference type="InterPro" id="IPR016054">
    <property type="entry name" value="LY6_UPA_recep-like"/>
</dbReference>
<dbReference type="GO" id="GO:0005576">
    <property type="term" value="C:extracellular region"/>
    <property type="evidence" value="ECO:0007669"/>
    <property type="project" value="UniProtKB-SubCell"/>
</dbReference>
<dbReference type="InterPro" id="IPR046354">
    <property type="entry name" value="SPACA4/Bouncer"/>
</dbReference>
<dbReference type="GeneTree" id="ENSGT00950000185139"/>
<dbReference type="PANTHER" id="PTHR47613">
    <property type="entry name" value="SPERM ACROSOME MEMBRANE-ASSOCIATED PROTEIN 4"/>
    <property type="match status" value="1"/>
</dbReference>
<dbReference type="OrthoDB" id="5962859at2759"/>
<evidence type="ECO:0000256" key="1">
    <source>
        <dbReference type="ARBA" id="ARBA00004609"/>
    </source>
</evidence>
<dbReference type="OMA" id="NIPCHTS"/>
<dbReference type="GO" id="GO:0035036">
    <property type="term" value="P:sperm-egg recognition"/>
    <property type="evidence" value="ECO:0007669"/>
    <property type="project" value="TreeGrafter"/>
</dbReference>
<keyword evidence="9" id="KW-0325">Glycoprotein</keyword>
<evidence type="ECO:0000256" key="11">
    <source>
        <dbReference type="ARBA" id="ARBA00029446"/>
    </source>
</evidence>
<reference evidence="14" key="2">
    <citation type="submission" date="2025-09" db="UniProtKB">
        <authorList>
            <consortium name="Ensembl"/>
        </authorList>
    </citation>
    <scope>IDENTIFICATION</scope>
</reference>